<dbReference type="Pfam" id="PF02371">
    <property type="entry name" value="Transposase_20"/>
    <property type="match status" value="1"/>
</dbReference>
<dbReference type="AlphaFoldDB" id="A0A3B1D9J4"/>
<dbReference type="GO" id="GO:0003677">
    <property type="term" value="F:DNA binding"/>
    <property type="evidence" value="ECO:0007669"/>
    <property type="project" value="InterPro"/>
</dbReference>
<evidence type="ECO:0000259" key="1">
    <source>
        <dbReference type="Pfam" id="PF01548"/>
    </source>
</evidence>
<dbReference type="NCBIfam" id="NF033542">
    <property type="entry name" value="transpos_IS110"/>
    <property type="match status" value="1"/>
</dbReference>
<feature type="non-terminal residue" evidence="3">
    <location>
        <position position="1"/>
    </location>
</feature>
<dbReference type="InterPro" id="IPR002525">
    <property type="entry name" value="Transp_IS110-like_N"/>
</dbReference>
<dbReference type="InterPro" id="IPR047650">
    <property type="entry name" value="Transpos_IS110"/>
</dbReference>
<evidence type="ECO:0000313" key="3">
    <source>
        <dbReference type="EMBL" id="VAX31510.1"/>
    </source>
</evidence>
<dbReference type="PANTHER" id="PTHR33055:SF3">
    <property type="entry name" value="PUTATIVE TRANSPOSASE FOR IS117-RELATED"/>
    <property type="match status" value="1"/>
</dbReference>
<feature type="domain" description="Transposase IS116/IS110/IS902 C-terminal" evidence="2">
    <location>
        <begin position="319"/>
        <end position="402"/>
    </location>
</feature>
<proteinExistence type="predicted"/>
<dbReference type="PANTHER" id="PTHR33055">
    <property type="entry name" value="TRANSPOSASE FOR INSERTION SEQUENCE ELEMENT IS1111A"/>
    <property type="match status" value="1"/>
</dbReference>
<dbReference type="GO" id="GO:0004803">
    <property type="term" value="F:transposase activity"/>
    <property type="evidence" value="ECO:0007669"/>
    <property type="project" value="InterPro"/>
</dbReference>
<feature type="non-terminal residue" evidence="3">
    <location>
        <position position="428"/>
    </location>
</feature>
<evidence type="ECO:0000259" key="2">
    <source>
        <dbReference type="Pfam" id="PF02371"/>
    </source>
</evidence>
<dbReference type="Pfam" id="PF01548">
    <property type="entry name" value="DEDD_Tnp_IS110"/>
    <property type="match status" value="1"/>
</dbReference>
<reference evidence="3" key="1">
    <citation type="submission" date="2018-06" db="EMBL/GenBank/DDBJ databases">
        <authorList>
            <person name="Zhirakovskaya E."/>
        </authorList>
    </citation>
    <scope>NUCLEOTIDE SEQUENCE</scope>
</reference>
<protein>
    <submittedName>
        <fullName evidence="3">Mobile element protein</fullName>
    </submittedName>
</protein>
<name>A0A3B1D9J4_9ZZZZ</name>
<accession>A0A3B1D9J4</accession>
<dbReference type="InterPro" id="IPR003346">
    <property type="entry name" value="Transposase_20"/>
</dbReference>
<gene>
    <name evidence="3" type="ORF">MNBD_NITROSPIRAE02-861</name>
</gene>
<sequence length="428" mass="48892">SDSMRTAGCSQLIPCLMGRCLSVAIIDGINGIDKAIKNLKHKGGSRLKKLHGGIDVGSEQHHVIIMDDKEKILYDREVAHKYSDFYEAIEEFREIEAKEEVAIGFAIEGKNGYGTPFDRLLIENGFRLYNVDNLKLKRFKDVFGGEWRNDRRDAKMLAKLLKLREHVDKGREKAFIEVTKMPSVNEKLKILSRHQQSLINEKIRIQNRLRKRVLEVCPDVLEFGNTDSKKLLRLLIKYPDFSKYKKLTMAALLKIKMIGKKYASLMLDGLRNIQYFEEMAETYKTIISSSAKRVLELKEEITMLDGKLEELGEKSAEVKRLTSMSGIGTKLSSRLVGEIGDINRFEREDQLAVYCGVACVDDDSGKSKKTRVVYKANRICKATMIEIAGCTIRYLPESNAYYGKKRAEGKKHNHALRCLARQLIKVIF</sequence>
<dbReference type="GO" id="GO:0006313">
    <property type="term" value="P:DNA transposition"/>
    <property type="evidence" value="ECO:0007669"/>
    <property type="project" value="InterPro"/>
</dbReference>
<dbReference type="EMBL" id="UOGH01000206">
    <property type="protein sequence ID" value="VAX31510.1"/>
    <property type="molecule type" value="Genomic_DNA"/>
</dbReference>
<organism evidence="3">
    <name type="scientific">hydrothermal vent metagenome</name>
    <dbReference type="NCBI Taxonomy" id="652676"/>
    <lineage>
        <taxon>unclassified sequences</taxon>
        <taxon>metagenomes</taxon>
        <taxon>ecological metagenomes</taxon>
    </lineage>
</organism>
<feature type="domain" description="Transposase IS110-like N-terminal" evidence="1">
    <location>
        <begin position="53"/>
        <end position="218"/>
    </location>
</feature>